<accession>A0A544QS09</accession>
<dbReference type="GO" id="GO:0015667">
    <property type="term" value="F:site-specific DNA-methyltransferase (cytosine-N4-specific) activity"/>
    <property type="evidence" value="ECO:0007669"/>
    <property type="project" value="UniProtKB-EC"/>
</dbReference>
<evidence type="ECO:0000256" key="6">
    <source>
        <dbReference type="ARBA" id="ARBA00023125"/>
    </source>
</evidence>
<dbReference type="PRINTS" id="PR00508">
    <property type="entry name" value="S21N4MTFRASE"/>
</dbReference>
<dbReference type="InterPro" id="IPR001091">
    <property type="entry name" value="RM_Methyltransferase"/>
</dbReference>
<dbReference type="PROSITE" id="PS00093">
    <property type="entry name" value="N4_MTASE"/>
    <property type="match status" value="1"/>
</dbReference>
<keyword evidence="4 8" id="KW-0949">S-adenosyl-L-methionine</keyword>
<protein>
    <recommendedName>
        <fullName evidence="8">Type II methyltransferase</fullName>
        <ecNumber evidence="8">2.1.1.113</ecNumber>
    </recommendedName>
    <alternativeName>
        <fullName evidence="8">N-4 cytosine-specific methyltransferase</fullName>
    </alternativeName>
</protein>
<keyword evidence="3 10" id="KW-0808">Transferase</keyword>
<gene>
    <name evidence="10" type="ORF">EWF95_04670</name>
</gene>
<evidence type="ECO:0000259" key="9">
    <source>
        <dbReference type="Pfam" id="PF01555"/>
    </source>
</evidence>
<evidence type="ECO:0000256" key="8">
    <source>
        <dbReference type="RuleBase" id="RU362026"/>
    </source>
</evidence>
<proteinExistence type="inferred from homology"/>
<dbReference type="InterPro" id="IPR029063">
    <property type="entry name" value="SAM-dependent_MTases_sf"/>
</dbReference>
<evidence type="ECO:0000256" key="5">
    <source>
        <dbReference type="ARBA" id="ARBA00022747"/>
    </source>
</evidence>
<dbReference type="EC" id="2.1.1.113" evidence="8"/>
<dbReference type="OrthoDB" id="38200at2157"/>
<dbReference type="GO" id="GO:0009307">
    <property type="term" value="P:DNA restriction-modification system"/>
    <property type="evidence" value="ECO:0007669"/>
    <property type="project" value="UniProtKB-KW"/>
</dbReference>
<evidence type="ECO:0000313" key="10">
    <source>
        <dbReference type="EMBL" id="TQQ82235.1"/>
    </source>
</evidence>
<dbReference type="Pfam" id="PF01555">
    <property type="entry name" value="N6_N4_Mtase"/>
    <property type="match status" value="1"/>
</dbReference>
<dbReference type="Gene3D" id="3.40.50.150">
    <property type="entry name" value="Vaccinia Virus protein VP39"/>
    <property type="match status" value="1"/>
</dbReference>
<dbReference type="RefSeq" id="WP_142442884.1">
    <property type="nucleotide sequence ID" value="NZ_SESI01000001.1"/>
</dbReference>
<evidence type="ECO:0000256" key="7">
    <source>
        <dbReference type="ARBA" id="ARBA00049120"/>
    </source>
</evidence>
<dbReference type="InterPro" id="IPR017985">
    <property type="entry name" value="MeTrfase_CN4_CS"/>
</dbReference>
<evidence type="ECO:0000256" key="2">
    <source>
        <dbReference type="ARBA" id="ARBA00022603"/>
    </source>
</evidence>
<comment type="caution">
    <text evidence="10">The sequence shown here is derived from an EMBL/GenBank/DDBJ whole genome shotgun (WGS) entry which is preliminary data.</text>
</comment>
<dbReference type="GO" id="GO:0003677">
    <property type="term" value="F:DNA binding"/>
    <property type="evidence" value="ECO:0007669"/>
    <property type="project" value="UniProtKB-KW"/>
</dbReference>
<evidence type="ECO:0000256" key="4">
    <source>
        <dbReference type="ARBA" id="ARBA00022691"/>
    </source>
</evidence>
<sequence length="349" mass="39021">MKTLHRVVIDDARGLDGLDDNSVELVVTSPPYPMIEMWDELFADLDPAIGDHLDDGDGEAAFEGMHAVLDEVWASIDRVLVDGGIACINVGDATRSLDGGFRIYQNHARIIDALTDLGFEPLPEIVWRKPANSAAKFMGSGMVPPNAYVTLEHEYILPFRAGDRRSFEPNADRRYNAAYFWEERNRWFSDLWTDLRGTLQSLDNDDLRDRSGAFPFGLPYRLINMFSVYGDTVCDPFFGTGTTGLAAAVAGRNSVGYELDPAFASVFEERIEDVPALSRRVIGDRLAAHREFVADERAAGETFDYEAAHYDTPVRTSQEQSIRLYAADRVDPTDDGYQVTHTPFDETDD</sequence>
<dbReference type="InterPro" id="IPR002941">
    <property type="entry name" value="DNA_methylase_N4/N6"/>
</dbReference>
<dbReference type="AlphaFoldDB" id="A0A544QS09"/>
<dbReference type="SUPFAM" id="SSF53335">
    <property type="entry name" value="S-adenosyl-L-methionine-dependent methyltransferases"/>
    <property type="match status" value="1"/>
</dbReference>
<evidence type="ECO:0000256" key="1">
    <source>
        <dbReference type="ARBA" id="ARBA00010203"/>
    </source>
</evidence>
<keyword evidence="11" id="KW-1185">Reference proteome</keyword>
<name>A0A544QS09_9EURY</name>
<dbReference type="Proteomes" id="UP000315385">
    <property type="component" value="Unassembled WGS sequence"/>
</dbReference>
<organism evidence="10 11">
    <name type="scientific">Halonotius roseus</name>
    <dbReference type="NCBI Taxonomy" id="2511997"/>
    <lineage>
        <taxon>Archaea</taxon>
        <taxon>Methanobacteriati</taxon>
        <taxon>Methanobacteriota</taxon>
        <taxon>Stenosarchaea group</taxon>
        <taxon>Halobacteria</taxon>
        <taxon>Halobacteriales</taxon>
        <taxon>Haloferacaceae</taxon>
        <taxon>Halonotius</taxon>
    </lineage>
</organism>
<keyword evidence="2 8" id="KW-0489">Methyltransferase</keyword>
<evidence type="ECO:0000313" key="11">
    <source>
        <dbReference type="Proteomes" id="UP000315385"/>
    </source>
</evidence>
<dbReference type="GO" id="GO:0008170">
    <property type="term" value="F:N-methyltransferase activity"/>
    <property type="evidence" value="ECO:0007669"/>
    <property type="project" value="InterPro"/>
</dbReference>
<keyword evidence="5 8" id="KW-0680">Restriction system</keyword>
<keyword evidence="6" id="KW-0238">DNA-binding</keyword>
<comment type="similarity">
    <text evidence="1">Belongs to the N(4)/N(6)-methyltransferase family. N(4) subfamily.</text>
</comment>
<feature type="domain" description="DNA methylase N-4/N-6" evidence="9">
    <location>
        <begin position="23"/>
        <end position="267"/>
    </location>
</feature>
<reference evidence="10 11" key="1">
    <citation type="submission" date="2019-02" db="EMBL/GenBank/DDBJ databases">
        <title>Halonotius sp. a new haloqrchaeon isolated from saline water.</title>
        <authorList>
            <person name="Duran-Viseras A."/>
            <person name="Sanchez-Porro C."/>
            <person name="Ventosa A."/>
        </authorList>
    </citation>
    <scope>NUCLEOTIDE SEQUENCE [LARGE SCALE GENOMIC DNA]</scope>
    <source>
        <strain evidence="10 11">F9-27</strain>
    </source>
</reference>
<comment type="catalytic activity">
    <reaction evidence="7 8">
        <text>a 2'-deoxycytidine in DNA + S-adenosyl-L-methionine = an N(4)-methyl-2'-deoxycytidine in DNA + S-adenosyl-L-homocysteine + H(+)</text>
        <dbReference type="Rhea" id="RHEA:16857"/>
        <dbReference type="Rhea" id="RHEA-COMP:11369"/>
        <dbReference type="Rhea" id="RHEA-COMP:13674"/>
        <dbReference type="ChEBI" id="CHEBI:15378"/>
        <dbReference type="ChEBI" id="CHEBI:57856"/>
        <dbReference type="ChEBI" id="CHEBI:59789"/>
        <dbReference type="ChEBI" id="CHEBI:85452"/>
        <dbReference type="ChEBI" id="CHEBI:137933"/>
        <dbReference type="EC" id="2.1.1.113"/>
    </reaction>
</comment>
<dbReference type="EMBL" id="SESI01000001">
    <property type="protein sequence ID" value="TQQ82235.1"/>
    <property type="molecule type" value="Genomic_DNA"/>
</dbReference>
<evidence type="ECO:0000256" key="3">
    <source>
        <dbReference type="ARBA" id="ARBA00022679"/>
    </source>
</evidence>
<dbReference type="GO" id="GO:0032259">
    <property type="term" value="P:methylation"/>
    <property type="evidence" value="ECO:0007669"/>
    <property type="project" value="UniProtKB-KW"/>
</dbReference>